<comment type="caution">
    <text evidence="5">The sequence shown here is derived from an EMBL/GenBank/DDBJ whole genome shotgun (WGS) entry which is preliminary data.</text>
</comment>
<keyword evidence="1" id="KW-0813">Transport</keyword>
<dbReference type="Proteomes" id="UP000224044">
    <property type="component" value="Unassembled WGS sequence"/>
</dbReference>
<dbReference type="InterPro" id="IPR003439">
    <property type="entry name" value="ABC_transporter-like_ATP-bd"/>
</dbReference>
<dbReference type="PROSITE" id="PS00211">
    <property type="entry name" value="ABC_TRANSPORTER_1"/>
    <property type="match status" value="1"/>
</dbReference>
<sequence length="243" mass="27633">MLSVKNLMKKYNEETVVHNISFSVNPGEIVGLLGPNGAGKTTSLNMITGIVKSNDGLIEFDGKNIEDTMVYYKKNMGFVSDVFPLYENLTGREFVVFVAELWGVSKDYYEQQIDDLAQNFYLDDKLDDFIKTYSKGMRQKISLIGALIHKPKLLILDEPFNGLDPVSIREIKKFFLNYIKKGNSIIFSSHILDIVEKICTRCVIINNGKIVADGTIDSFVHLLQKKELESDLETLFFELTKHD</sequence>
<dbReference type="SUPFAM" id="SSF52540">
    <property type="entry name" value="P-loop containing nucleoside triphosphate hydrolases"/>
    <property type="match status" value="1"/>
</dbReference>
<dbReference type="PANTHER" id="PTHR42939:SF1">
    <property type="entry name" value="ABC TRANSPORTER ATP-BINDING PROTEIN ALBC-RELATED"/>
    <property type="match status" value="1"/>
</dbReference>
<name>A0AAP8JX01_9BACI</name>
<protein>
    <recommendedName>
        <fullName evidence="4">ABC transporter domain-containing protein</fullName>
    </recommendedName>
</protein>
<evidence type="ECO:0000313" key="6">
    <source>
        <dbReference type="Proteomes" id="UP000224044"/>
    </source>
</evidence>
<evidence type="ECO:0000313" key="5">
    <source>
        <dbReference type="EMBL" id="PHE11410.1"/>
    </source>
</evidence>
<dbReference type="GO" id="GO:0005524">
    <property type="term" value="F:ATP binding"/>
    <property type="evidence" value="ECO:0007669"/>
    <property type="project" value="UniProtKB-KW"/>
</dbReference>
<evidence type="ECO:0000256" key="1">
    <source>
        <dbReference type="ARBA" id="ARBA00022448"/>
    </source>
</evidence>
<keyword evidence="3" id="KW-0067">ATP-binding</keyword>
<dbReference type="RefSeq" id="WP_097882621.1">
    <property type="nucleotide sequence ID" value="NZ_JBALNA010000159.1"/>
</dbReference>
<dbReference type="PANTHER" id="PTHR42939">
    <property type="entry name" value="ABC TRANSPORTER ATP-BINDING PROTEIN ALBC-RELATED"/>
    <property type="match status" value="1"/>
</dbReference>
<dbReference type="InterPro" id="IPR051782">
    <property type="entry name" value="ABC_Transporter_VariousFunc"/>
</dbReference>
<proteinExistence type="predicted"/>
<evidence type="ECO:0000256" key="2">
    <source>
        <dbReference type="ARBA" id="ARBA00022741"/>
    </source>
</evidence>
<keyword evidence="2" id="KW-0547">Nucleotide-binding</keyword>
<feature type="domain" description="ABC transporter" evidence="4">
    <location>
        <begin position="2"/>
        <end position="232"/>
    </location>
</feature>
<dbReference type="InterPro" id="IPR027417">
    <property type="entry name" value="P-loop_NTPase"/>
</dbReference>
<evidence type="ECO:0000256" key="3">
    <source>
        <dbReference type="ARBA" id="ARBA00022840"/>
    </source>
</evidence>
<gene>
    <name evidence="5" type="ORF">COF62_16310</name>
</gene>
<dbReference type="GO" id="GO:0016887">
    <property type="term" value="F:ATP hydrolysis activity"/>
    <property type="evidence" value="ECO:0007669"/>
    <property type="project" value="InterPro"/>
</dbReference>
<dbReference type="Pfam" id="PF00005">
    <property type="entry name" value="ABC_tran"/>
    <property type="match status" value="1"/>
</dbReference>
<accession>A0AAP8JX01</accession>
<dbReference type="Gene3D" id="3.40.50.300">
    <property type="entry name" value="P-loop containing nucleotide triphosphate hydrolases"/>
    <property type="match status" value="1"/>
</dbReference>
<dbReference type="InterPro" id="IPR017871">
    <property type="entry name" value="ABC_transporter-like_CS"/>
</dbReference>
<dbReference type="InterPro" id="IPR003593">
    <property type="entry name" value="AAA+_ATPase"/>
</dbReference>
<dbReference type="CDD" id="cd03230">
    <property type="entry name" value="ABC_DR_subfamily_A"/>
    <property type="match status" value="1"/>
</dbReference>
<organism evidence="5 6">
    <name type="scientific">Bacillus toyonensis</name>
    <dbReference type="NCBI Taxonomy" id="155322"/>
    <lineage>
        <taxon>Bacteria</taxon>
        <taxon>Bacillati</taxon>
        <taxon>Bacillota</taxon>
        <taxon>Bacilli</taxon>
        <taxon>Bacillales</taxon>
        <taxon>Bacillaceae</taxon>
        <taxon>Bacillus</taxon>
        <taxon>Bacillus cereus group</taxon>
    </lineage>
</organism>
<dbReference type="PROSITE" id="PS50893">
    <property type="entry name" value="ABC_TRANSPORTER_2"/>
    <property type="match status" value="1"/>
</dbReference>
<evidence type="ECO:0000259" key="4">
    <source>
        <dbReference type="PROSITE" id="PS50893"/>
    </source>
</evidence>
<dbReference type="SMART" id="SM00382">
    <property type="entry name" value="AAA"/>
    <property type="match status" value="1"/>
</dbReference>
<dbReference type="AlphaFoldDB" id="A0AAP8JX01"/>
<dbReference type="EMBL" id="NUSY01000023">
    <property type="protein sequence ID" value="PHE11410.1"/>
    <property type="molecule type" value="Genomic_DNA"/>
</dbReference>
<reference evidence="5 6" key="1">
    <citation type="submission" date="2017-09" db="EMBL/GenBank/DDBJ databases">
        <title>Large-scale bioinformatics analysis of Bacillus genomes uncovers conserved roles of natural products in bacterial physiology.</title>
        <authorList>
            <consortium name="Agbiome Team Llc"/>
            <person name="Bleich R.M."/>
            <person name="Grubbs K.J."/>
            <person name="Santa Maria K.C."/>
            <person name="Allen S.E."/>
            <person name="Farag S."/>
            <person name="Shank E.A."/>
            <person name="Bowers A."/>
        </authorList>
    </citation>
    <scope>NUCLEOTIDE SEQUENCE [LARGE SCALE GENOMIC DNA]</scope>
    <source>
        <strain evidence="5 6">AFS042148</strain>
    </source>
</reference>